<dbReference type="Pfam" id="PF00011">
    <property type="entry name" value="HSP20"/>
    <property type="match status" value="1"/>
</dbReference>
<dbReference type="InterPro" id="IPR002068">
    <property type="entry name" value="A-crystallin/Hsp20_dom"/>
</dbReference>
<dbReference type="PROSITE" id="PS01031">
    <property type="entry name" value="SHSP"/>
    <property type="match status" value="1"/>
</dbReference>
<dbReference type="InterPro" id="IPR031107">
    <property type="entry name" value="Small_HSP"/>
</dbReference>
<dbReference type="OrthoDB" id="1431247at2759"/>
<keyword evidence="7" id="KW-1185">Reference proteome</keyword>
<reference evidence="6 7" key="1">
    <citation type="journal article" date="2016" name="Mol. Biol. Evol.">
        <title>Comparative Genomics of Early-Diverging Mushroom-Forming Fungi Provides Insights into the Origins of Lignocellulose Decay Capabilities.</title>
        <authorList>
            <person name="Nagy L.G."/>
            <person name="Riley R."/>
            <person name="Tritt A."/>
            <person name="Adam C."/>
            <person name="Daum C."/>
            <person name="Floudas D."/>
            <person name="Sun H."/>
            <person name="Yadav J.S."/>
            <person name="Pangilinan J."/>
            <person name="Larsson K.H."/>
            <person name="Matsuura K."/>
            <person name="Barry K."/>
            <person name="Labutti K."/>
            <person name="Kuo R."/>
            <person name="Ohm R.A."/>
            <person name="Bhattacharya S.S."/>
            <person name="Shirouzu T."/>
            <person name="Yoshinaga Y."/>
            <person name="Martin F.M."/>
            <person name="Grigoriev I.V."/>
            <person name="Hibbett D.S."/>
        </authorList>
    </citation>
    <scope>NUCLEOTIDE SEQUENCE [LARGE SCALE GENOMIC DNA]</scope>
    <source>
        <strain evidence="6 7">TUFC12733</strain>
    </source>
</reference>
<organism evidence="6 7">
    <name type="scientific">Calocera viscosa (strain TUFC12733)</name>
    <dbReference type="NCBI Taxonomy" id="1330018"/>
    <lineage>
        <taxon>Eukaryota</taxon>
        <taxon>Fungi</taxon>
        <taxon>Dikarya</taxon>
        <taxon>Basidiomycota</taxon>
        <taxon>Agaricomycotina</taxon>
        <taxon>Dacrymycetes</taxon>
        <taxon>Dacrymycetales</taxon>
        <taxon>Dacrymycetaceae</taxon>
        <taxon>Calocera</taxon>
    </lineage>
</organism>
<feature type="domain" description="SHSP" evidence="5">
    <location>
        <begin position="46"/>
        <end position="179"/>
    </location>
</feature>
<accession>A0A167JUU6</accession>
<protein>
    <submittedName>
        <fullName evidence="6">HSP20-like chaperone</fullName>
    </submittedName>
</protein>
<comment type="similarity">
    <text evidence="2 3">Belongs to the small heat shock protein (HSP20) family.</text>
</comment>
<sequence length="179" mass="20042">MSRRFFEDPFFALLEHPYHSQFYRPNNQANALDSRNQPGSKADNFYGSTFVRSPAVELTEGEKEYIVEAEIPGVRKEDLEVRVGEGGKSLTIEGKVFKRQGYPPDTTTAQGAEEKQGTEVSKPGARAYEESVYSSIFSRTFTLPRPVDGSRVKATLENGVLLLHIPQLEERGSVKVNIE</sequence>
<evidence type="ECO:0000256" key="3">
    <source>
        <dbReference type="RuleBase" id="RU003616"/>
    </source>
</evidence>
<dbReference type="SUPFAM" id="SSF49764">
    <property type="entry name" value="HSP20-like chaperones"/>
    <property type="match status" value="1"/>
</dbReference>
<name>A0A167JUU6_CALVF</name>
<gene>
    <name evidence="6" type="ORF">CALVIDRAFT_566148</name>
</gene>
<evidence type="ECO:0000313" key="7">
    <source>
        <dbReference type="Proteomes" id="UP000076738"/>
    </source>
</evidence>
<evidence type="ECO:0000256" key="4">
    <source>
        <dbReference type="SAM" id="MobiDB-lite"/>
    </source>
</evidence>
<evidence type="ECO:0000256" key="2">
    <source>
        <dbReference type="PROSITE-ProRule" id="PRU00285"/>
    </source>
</evidence>
<proteinExistence type="inferred from homology"/>
<dbReference type="Gene3D" id="2.60.40.790">
    <property type="match status" value="1"/>
</dbReference>
<keyword evidence="1" id="KW-0346">Stress response</keyword>
<feature type="region of interest" description="Disordered" evidence="4">
    <location>
        <begin position="94"/>
        <end position="123"/>
    </location>
</feature>
<dbReference type="Proteomes" id="UP000076738">
    <property type="component" value="Unassembled WGS sequence"/>
</dbReference>
<dbReference type="InterPro" id="IPR008978">
    <property type="entry name" value="HSP20-like_chaperone"/>
</dbReference>
<evidence type="ECO:0000259" key="5">
    <source>
        <dbReference type="PROSITE" id="PS01031"/>
    </source>
</evidence>
<evidence type="ECO:0000313" key="6">
    <source>
        <dbReference type="EMBL" id="KZO93924.1"/>
    </source>
</evidence>
<dbReference type="STRING" id="1330018.A0A167JUU6"/>
<dbReference type="PANTHER" id="PTHR11527">
    <property type="entry name" value="HEAT-SHOCK PROTEIN 20 FAMILY MEMBER"/>
    <property type="match status" value="1"/>
</dbReference>
<dbReference type="AlphaFoldDB" id="A0A167JUU6"/>
<dbReference type="EMBL" id="KV417298">
    <property type="protein sequence ID" value="KZO93924.1"/>
    <property type="molecule type" value="Genomic_DNA"/>
</dbReference>
<evidence type="ECO:0000256" key="1">
    <source>
        <dbReference type="ARBA" id="ARBA00023016"/>
    </source>
</evidence>
<dbReference type="CDD" id="cd06464">
    <property type="entry name" value="ACD_sHsps-like"/>
    <property type="match status" value="1"/>
</dbReference>